<sequence>MAEQTYQFASADGVTQIHGVKWTPDQEPVAVLQIVHGMVEYIERYRPFAEFLNSKGFVVVGHDHIGHGESVSSPKEWGIMHAKHPSDIMVEDIYSNYKLTKAEYPTLPYFIMGHSMGSYMTRKCLCVKAEEMDELDGAIIMGTGTESDGTINAGLALINFLSFFRSDQYRSTMVRDMTYGAPYKQYDCTGARPEKSWLTKDVDIVKKYYQDPKCTYTFSLGAYRGLVESTKYDNDPNNIAKMKKDLPIFFVSGDSDPVGNMGKGVEAARDKFLAAGMQDVSLKLYKDDRHEILNETDRQVVYEDLYAWMQKKMEA</sequence>
<keyword evidence="2" id="KW-0378">Hydrolase</keyword>
<protein>
    <submittedName>
        <fullName evidence="2">Alpha/beta hydrolase</fullName>
    </submittedName>
</protein>
<keyword evidence="3" id="KW-1185">Reference proteome</keyword>
<proteinExistence type="predicted"/>
<evidence type="ECO:0000313" key="2">
    <source>
        <dbReference type="EMBL" id="MBC5685677.1"/>
    </source>
</evidence>
<comment type="caution">
    <text evidence="2">The sequence shown here is derived from an EMBL/GenBank/DDBJ whole genome shotgun (WGS) entry which is preliminary data.</text>
</comment>
<dbReference type="Pfam" id="PF12146">
    <property type="entry name" value="Hydrolase_4"/>
    <property type="match status" value="1"/>
</dbReference>
<evidence type="ECO:0000259" key="1">
    <source>
        <dbReference type="Pfam" id="PF12146"/>
    </source>
</evidence>
<accession>A0ABR7GE10</accession>
<dbReference type="SUPFAM" id="SSF53474">
    <property type="entry name" value="alpha/beta-Hydrolases"/>
    <property type="match status" value="1"/>
</dbReference>
<evidence type="ECO:0000313" key="3">
    <source>
        <dbReference type="Proteomes" id="UP000643810"/>
    </source>
</evidence>
<organism evidence="2 3">
    <name type="scientific">Roseburia lenta</name>
    <dbReference type="NCBI Taxonomy" id="2763061"/>
    <lineage>
        <taxon>Bacteria</taxon>
        <taxon>Bacillati</taxon>
        <taxon>Bacillota</taxon>
        <taxon>Clostridia</taxon>
        <taxon>Lachnospirales</taxon>
        <taxon>Lachnospiraceae</taxon>
        <taxon>Roseburia</taxon>
    </lineage>
</organism>
<feature type="domain" description="Serine aminopeptidase S33" evidence="1">
    <location>
        <begin position="26"/>
        <end position="297"/>
    </location>
</feature>
<dbReference type="InterPro" id="IPR051044">
    <property type="entry name" value="MAG_DAG_Lipase"/>
</dbReference>
<name>A0ABR7GE10_9FIRM</name>
<dbReference type="Gene3D" id="3.40.50.1820">
    <property type="entry name" value="alpha/beta hydrolase"/>
    <property type="match status" value="1"/>
</dbReference>
<gene>
    <name evidence="2" type="ORF">H8R94_03440</name>
</gene>
<dbReference type="InterPro" id="IPR022742">
    <property type="entry name" value="Hydrolase_4"/>
</dbReference>
<dbReference type="EMBL" id="JACOPG010000001">
    <property type="protein sequence ID" value="MBC5685677.1"/>
    <property type="molecule type" value="Genomic_DNA"/>
</dbReference>
<dbReference type="GO" id="GO:0016787">
    <property type="term" value="F:hydrolase activity"/>
    <property type="evidence" value="ECO:0007669"/>
    <property type="project" value="UniProtKB-KW"/>
</dbReference>
<dbReference type="Proteomes" id="UP000643810">
    <property type="component" value="Unassembled WGS sequence"/>
</dbReference>
<dbReference type="PANTHER" id="PTHR11614">
    <property type="entry name" value="PHOSPHOLIPASE-RELATED"/>
    <property type="match status" value="1"/>
</dbReference>
<dbReference type="RefSeq" id="WP_186853899.1">
    <property type="nucleotide sequence ID" value="NZ_JACOPG010000001.1"/>
</dbReference>
<dbReference type="InterPro" id="IPR029058">
    <property type="entry name" value="AB_hydrolase_fold"/>
</dbReference>
<reference evidence="2 3" key="1">
    <citation type="submission" date="2020-08" db="EMBL/GenBank/DDBJ databases">
        <title>Genome public.</title>
        <authorList>
            <person name="Liu C."/>
            <person name="Sun Q."/>
        </authorList>
    </citation>
    <scope>NUCLEOTIDE SEQUENCE [LARGE SCALE GENOMIC DNA]</scope>
    <source>
        <strain evidence="2 3">NSJ-9</strain>
    </source>
</reference>